<reference evidence="1" key="2">
    <citation type="journal article" date="2024" name="Plant">
        <title>Genomic evolution and insights into agronomic trait innovations of Sesamum species.</title>
        <authorList>
            <person name="Miao H."/>
            <person name="Wang L."/>
            <person name="Qu L."/>
            <person name="Liu H."/>
            <person name="Sun Y."/>
            <person name="Le M."/>
            <person name="Wang Q."/>
            <person name="Wei S."/>
            <person name="Zheng Y."/>
            <person name="Lin W."/>
            <person name="Duan Y."/>
            <person name="Cao H."/>
            <person name="Xiong S."/>
            <person name="Wang X."/>
            <person name="Wei L."/>
            <person name="Li C."/>
            <person name="Ma Q."/>
            <person name="Ju M."/>
            <person name="Zhao R."/>
            <person name="Li G."/>
            <person name="Mu C."/>
            <person name="Tian Q."/>
            <person name="Mei H."/>
            <person name="Zhang T."/>
            <person name="Gao T."/>
            <person name="Zhang H."/>
        </authorList>
    </citation>
    <scope>NUCLEOTIDE SEQUENCE</scope>
    <source>
        <strain evidence="1">K16</strain>
    </source>
</reference>
<reference evidence="1" key="1">
    <citation type="submission" date="2020-06" db="EMBL/GenBank/DDBJ databases">
        <authorList>
            <person name="Li T."/>
            <person name="Hu X."/>
            <person name="Zhang T."/>
            <person name="Song X."/>
            <person name="Zhang H."/>
            <person name="Dai N."/>
            <person name="Sheng W."/>
            <person name="Hou X."/>
            <person name="Wei L."/>
        </authorList>
    </citation>
    <scope>NUCLEOTIDE SEQUENCE</scope>
    <source>
        <strain evidence="1">K16</strain>
        <tissue evidence="1">Leaf</tissue>
    </source>
</reference>
<comment type="caution">
    <text evidence="1">The sequence shown here is derived from an EMBL/GenBank/DDBJ whole genome shotgun (WGS) entry which is preliminary data.</text>
</comment>
<dbReference type="Pfam" id="PF02992">
    <property type="entry name" value="Transposase_21"/>
    <property type="match status" value="1"/>
</dbReference>
<evidence type="ECO:0000313" key="1">
    <source>
        <dbReference type="EMBL" id="KAK4397754.1"/>
    </source>
</evidence>
<dbReference type="AlphaFoldDB" id="A0AAE1WR33"/>
<sequence>MFLMMVILDRSNPKRLVDLYLEPLIEELQNLWHVGVLTHDNTTNRAIMMCVELMWIVNGLPAYGMASGWSTASVMGVKFGKMKDNLNARKNLKIICNRLELEVDERRPNVMPKAVCTRHVHYEKVDHLSLFIGLRSKDGGASFVLRGVQLLLQKVIMMFTGSNGVSPSSNCQ</sequence>
<name>A0AAE1WR33_9LAMI</name>
<gene>
    <name evidence="1" type="ORF">Sango_1250900</name>
</gene>
<keyword evidence="2" id="KW-1185">Reference proteome</keyword>
<dbReference type="Proteomes" id="UP001289374">
    <property type="component" value="Unassembled WGS sequence"/>
</dbReference>
<accession>A0AAE1WR33</accession>
<proteinExistence type="predicted"/>
<dbReference type="EMBL" id="JACGWL010000007">
    <property type="protein sequence ID" value="KAK4397754.1"/>
    <property type="molecule type" value="Genomic_DNA"/>
</dbReference>
<protein>
    <submittedName>
        <fullName evidence="1">Uncharacterized protein</fullName>
    </submittedName>
</protein>
<dbReference type="InterPro" id="IPR004242">
    <property type="entry name" value="Transposase_21"/>
</dbReference>
<organism evidence="1 2">
    <name type="scientific">Sesamum angolense</name>
    <dbReference type="NCBI Taxonomy" id="2727404"/>
    <lineage>
        <taxon>Eukaryota</taxon>
        <taxon>Viridiplantae</taxon>
        <taxon>Streptophyta</taxon>
        <taxon>Embryophyta</taxon>
        <taxon>Tracheophyta</taxon>
        <taxon>Spermatophyta</taxon>
        <taxon>Magnoliopsida</taxon>
        <taxon>eudicotyledons</taxon>
        <taxon>Gunneridae</taxon>
        <taxon>Pentapetalae</taxon>
        <taxon>asterids</taxon>
        <taxon>lamiids</taxon>
        <taxon>Lamiales</taxon>
        <taxon>Pedaliaceae</taxon>
        <taxon>Sesamum</taxon>
    </lineage>
</organism>
<evidence type="ECO:0000313" key="2">
    <source>
        <dbReference type="Proteomes" id="UP001289374"/>
    </source>
</evidence>